<evidence type="ECO:0000313" key="2">
    <source>
        <dbReference type="EMBL" id="HHQ80617.1"/>
    </source>
</evidence>
<protein>
    <submittedName>
        <fullName evidence="2">Uncharacterized protein</fullName>
    </submittedName>
</protein>
<keyword evidence="1" id="KW-0472">Membrane</keyword>
<feature type="transmembrane region" description="Helical" evidence="1">
    <location>
        <begin position="12"/>
        <end position="33"/>
    </location>
</feature>
<reference evidence="2" key="1">
    <citation type="journal article" date="2020" name="mSystems">
        <title>Genome- and Community-Level Interaction Insights into Carbon Utilization and Element Cycling Functions of Hydrothermarchaeota in Hydrothermal Sediment.</title>
        <authorList>
            <person name="Zhou Z."/>
            <person name="Liu Y."/>
            <person name="Xu W."/>
            <person name="Pan J."/>
            <person name="Luo Z.H."/>
            <person name="Li M."/>
        </authorList>
    </citation>
    <scope>NUCLEOTIDE SEQUENCE [LARGE SCALE GENOMIC DNA]</scope>
    <source>
        <strain evidence="2">SpSt-1116</strain>
    </source>
</reference>
<keyword evidence="1" id="KW-1133">Transmembrane helix</keyword>
<sequence length="135" mass="14291">MSAGRVRALSNIVAEAIMVSILLSWIAIIAAIVNVKAAVLVAGHSIAVPELLYCNSTACILRVIEGGEIAFDQNITQAFVLLNGSLVRLESPAALKAGDILVLSPRGGQSLLWFESGTLMYIVDLERQELSLVGS</sequence>
<proteinExistence type="predicted"/>
<dbReference type="AlphaFoldDB" id="A0A7J3ZKJ6"/>
<gene>
    <name evidence="2" type="ORF">ENM78_04105</name>
</gene>
<dbReference type="EMBL" id="DRZC01000057">
    <property type="protein sequence ID" value="HHQ80617.1"/>
    <property type="molecule type" value="Genomic_DNA"/>
</dbReference>
<comment type="caution">
    <text evidence="2">The sequence shown here is derived from an EMBL/GenBank/DDBJ whole genome shotgun (WGS) entry which is preliminary data.</text>
</comment>
<keyword evidence="1" id="KW-0812">Transmembrane</keyword>
<organism evidence="2">
    <name type="scientific">Fervidicoccus fontis</name>
    <dbReference type="NCBI Taxonomy" id="683846"/>
    <lineage>
        <taxon>Archaea</taxon>
        <taxon>Thermoproteota</taxon>
        <taxon>Thermoprotei</taxon>
        <taxon>Fervidicoccales</taxon>
        <taxon>Fervidicoccaceae</taxon>
        <taxon>Fervidicoccus</taxon>
    </lineage>
</organism>
<name>A0A7J3ZKJ6_9CREN</name>
<evidence type="ECO:0000256" key="1">
    <source>
        <dbReference type="SAM" id="Phobius"/>
    </source>
</evidence>
<accession>A0A7J3ZKJ6</accession>